<reference evidence="2" key="1">
    <citation type="submission" date="2018-09" db="EMBL/GenBank/DDBJ databases">
        <title>Acidovorax cavernicola nov. sp. isolated from Gruta de las Maravillas (Aracena, Spain).</title>
        <authorList>
            <person name="Jurado V."/>
            <person name="Gutierrez-Patricio S."/>
            <person name="Gonzalez-Pimentel J.L."/>
            <person name="Miller A.Z."/>
            <person name="Laiz L."/>
            <person name="Saiz-Jimenez C."/>
        </authorList>
    </citation>
    <scope>NUCLEOTIDE SEQUENCE [LARGE SCALE GENOMIC DNA]</scope>
    <source>
        <strain evidence="2">1011MAR3C25</strain>
    </source>
</reference>
<name>A0A418T7J4_9RHOB</name>
<accession>A0A418T7J4</accession>
<organism evidence="1 2">
    <name type="scientific">Paracoccus onubensis</name>
    <dbReference type="NCBI Taxonomy" id="1675788"/>
    <lineage>
        <taxon>Bacteria</taxon>
        <taxon>Pseudomonadati</taxon>
        <taxon>Pseudomonadota</taxon>
        <taxon>Alphaproteobacteria</taxon>
        <taxon>Rhodobacterales</taxon>
        <taxon>Paracoccaceae</taxon>
        <taxon>Paracoccus</taxon>
    </lineage>
</organism>
<keyword evidence="1" id="KW-0378">Hydrolase</keyword>
<dbReference type="OrthoDB" id="9804993at2"/>
<dbReference type="InterPro" id="IPR029058">
    <property type="entry name" value="AB_hydrolase_fold"/>
</dbReference>
<dbReference type="SUPFAM" id="SSF53474">
    <property type="entry name" value="alpha/beta-Hydrolases"/>
    <property type="match status" value="1"/>
</dbReference>
<evidence type="ECO:0000313" key="1">
    <source>
        <dbReference type="EMBL" id="RJE89191.1"/>
    </source>
</evidence>
<dbReference type="InterPro" id="IPR010662">
    <property type="entry name" value="RBBP9/YdeN"/>
</dbReference>
<proteinExistence type="predicted"/>
<dbReference type="Pfam" id="PF06821">
    <property type="entry name" value="Ser_hydrolase"/>
    <property type="match status" value="1"/>
</dbReference>
<dbReference type="EMBL" id="QZCG01000001">
    <property type="protein sequence ID" value="RJE89191.1"/>
    <property type="molecule type" value="Genomic_DNA"/>
</dbReference>
<comment type="caution">
    <text evidence="1">The sequence shown here is derived from an EMBL/GenBank/DDBJ whole genome shotgun (WGS) entry which is preliminary data.</text>
</comment>
<dbReference type="AlphaFoldDB" id="A0A418T7J4"/>
<dbReference type="GO" id="GO:0016787">
    <property type="term" value="F:hydrolase activity"/>
    <property type="evidence" value="ECO:0007669"/>
    <property type="project" value="UniProtKB-KW"/>
</dbReference>
<protein>
    <submittedName>
        <fullName evidence="1">Alpha/beta hydrolase</fullName>
    </submittedName>
</protein>
<gene>
    <name evidence="1" type="ORF">D3P04_00620</name>
</gene>
<keyword evidence="2" id="KW-1185">Reference proteome</keyword>
<sequence length="195" mass="21316">MIKTLLIPGLDGSPAAHWQHWWAATDPTAKIVEQYSWSKPSPEAWLTEIAAATLIYPDSVLVGHSLGAIAIVRLLSSWPQIKIAGALLVAPAEPSKSARTASFGPIPKRPLHDKVIVAASRNDPWMDQKQARSLADSWKADFIDMGDAGHINIASGYGPWAQGKALREQHWPQKGTARPRVFLPVDRAPKAVEIR</sequence>
<dbReference type="RefSeq" id="WP_119744894.1">
    <property type="nucleotide sequence ID" value="NZ_QZCG01000001.1"/>
</dbReference>
<evidence type="ECO:0000313" key="2">
    <source>
        <dbReference type="Proteomes" id="UP000284202"/>
    </source>
</evidence>
<dbReference type="Gene3D" id="3.40.50.1820">
    <property type="entry name" value="alpha/beta hydrolase"/>
    <property type="match status" value="1"/>
</dbReference>
<dbReference type="Proteomes" id="UP000284202">
    <property type="component" value="Unassembled WGS sequence"/>
</dbReference>